<dbReference type="PROSITE" id="PS50171">
    <property type="entry name" value="ZF_MATRIN"/>
    <property type="match status" value="1"/>
</dbReference>
<evidence type="ECO:0000313" key="11">
    <source>
        <dbReference type="EMBL" id="CCE79103.1"/>
    </source>
</evidence>
<dbReference type="InterPro" id="IPR036236">
    <property type="entry name" value="Znf_C2H2_sf"/>
</dbReference>
<proteinExistence type="predicted"/>
<evidence type="ECO:0000256" key="7">
    <source>
        <dbReference type="ARBA" id="ARBA00023274"/>
    </source>
</evidence>
<keyword evidence="12" id="KW-1185">Reference proteome</keyword>
<dbReference type="PANTHER" id="PTHR31148:SF1">
    <property type="entry name" value="U1 SMALL NUCLEAR RIBONUCLEOPROTEIN C"/>
    <property type="match status" value="1"/>
</dbReference>
<dbReference type="InterPro" id="IPR003604">
    <property type="entry name" value="Matrin/U1-like-C_Znf_C2H2"/>
</dbReference>
<keyword evidence="2" id="KW-0479">Metal-binding</keyword>
<evidence type="ECO:0000256" key="5">
    <source>
        <dbReference type="ARBA" id="ARBA00022884"/>
    </source>
</evidence>
<evidence type="ECO:0000256" key="4">
    <source>
        <dbReference type="ARBA" id="ARBA00022833"/>
    </source>
</evidence>
<dbReference type="OrthoDB" id="76567at2759"/>
<dbReference type="InterPro" id="IPR013085">
    <property type="entry name" value="U1-CZ_Znf_C2H2"/>
</dbReference>
<evidence type="ECO:0000313" key="10">
    <source>
        <dbReference type="EMBL" id="CCE78517.1"/>
    </source>
</evidence>
<dbReference type="PANTHER" id="PTHR31148">
    <property type="entry name" value="U1 SMALL NUCLEAR RIBONUCLEOPROTEIN C"/>
    <property type="match status" value="1"/>
</dbReference>
<dbReference type="InterPro" id="IPR017340">
    <property type="entry name" value="U1_snRNP-C"/>
</dbReference>
<dbReference type="GO" id="GO:0030627">
    <property type="term" value="F:pre-mRNA 5'-splice site binding"/>
    <property type="evidence" value="ECO:0007669"/>
    <property type="project" value="InterPro"/>
</dbReference>
<dbReference type="GO" id="GO:0005685">
    <property type="term" value="C:U1 snRNP"/>
    <property type="evidence" value="ECO:0007669"/>
    <property type="project" value="InterPro"/>
</dbReference>
<evidence type="ECO:0000256" key="3">
    <source>
        <dbReference type="ARBA" id="ARBA00022771"/>
    </source>
</evidence>
<reference evidence="12" key="2">
    <citation type="journal article" date="2012" name="G3 (Bethesda)">
        <title>Pichia sorbitophila, an interspecies yeast hybrid reveals early steps of genome resolution following polyploidization.</title>
        <authorList>
            <person name="Leh Louis V."/>
            <person name="Despons L."/>
            <person name="Friedrich A."/>
            <person name="Martin T."/>
            <person name="Durrens P."/>
            <person name="Casaregola S."/>
            <person name="Neuveglise C."/>
            <person name="Fairhead C."/>
            <person name="Marck C."/>
            <person name="Cruz J.A."/>
            <person name="Straub M.L."/>
            <person name="Kugler V."/>
            <person name="Sacerdot C."/>
            <person name="Uzunov Z."/>
            <person name="Thierry A."/>
            <person name="Weiss S."/>
            <person name="Bleykasten C."/>
            <person name="De Montigny J."/>
            <person name="Jacques N."/>
            <person name="Jung P."/>
            <person name="Lemaire M."/>
            <person name="Mallet S."/>
            <person name="Morel G."/>
            <person name="Richard G.F."/>
            <person name="Sarkar A."/>
            <person name="Savel G."/>
            <person name="Schacherer J."/>
            <person name="Seret M.L."/>
            <person name="Talla E."/>
            <person name="Samson G."/>
            <person name="Jubin C."/>
            <person name="Poulain J."/>
            <person name="Vacherie B."/>
            <person name="Barbe V."/>
            <person name="Pelletier E."/>
            <person name="Sherman D.J."/>
            <person name="Westhof E."/>
            <person name="Weissenbach J."/>
            <person name="Baret P.V."/>
            <person name="Wincker P."/>
            <person name="Gaillardin C."/>
            <person name="Dujon B."/>
            <person name="Souciet J.L."/>
        </authorList>
    </citation>
    <scope>NUCLEOTIDE SEQUENCE [LARGE SCALE GENOMIC DNA]</scope>
    <source>
        <strain evidence="12">ATCC MYA-4447 / BCRC 22081 / CBS 7064 / NBRC 10061 / NRRL Y-12695</strain>
    </source>
</reference>
<dbReference type="InterPro" id="IPR000690">
    <property type="entry name" value="Matrin/U1-C_Znf_C2H2"/>
</dbReference>
<dbReference type="eggNOG" id="KOG3454">
    <property type="taxonomic scope" value="Eukaryota"/>
</dbReference>
<evidence type="ECO:0000256" key="2">
    <source>
        <dbReference type="ARBA" id="ARBA00022723"/>
    </source>
</evidence>
<dbReference type="GO" id="GO:0000395">
    <property type="term" value="P:mRNA 5'-splice site recognition"/>
    <property type="evidence" value="ECO:0007669"/>
    <property type="project" value="InterPro"/>
</dbReference>
<organism evidence="10 12">
    <name type="scientific">Pichia sorbitophila (strain ATCC MYA-4447 / BCRC 22081 / CBS 7064 / NBRC 10061 / NRRL Y-12695)</name>
    <name type="common">Hybrid yeast</name>
    <dbReference type="NCBI Taxonomy" id="559304"/>
    <lineage>
        <taxon>Eukaryota</taxon>
        <taxon>Fungi</taxon>
        <taxon>Dikarya</taxon>
        <taxon>Ascomycota</taxon>
        <taxon>Saccharomycotina</taxon>
        <taxon>Pichiomycetes</taxon>
        <taxon>Debaryomycetaceae</taxon>
        <taxon>Millerozyma</taxon>
    </lineage>
</organism>
<dbReference type="EMBL" id="FO082057">
    <property type="protein sequence ID" value="CCE78517.1"/>
    <property type="molecule type" value="Genomic_DNA"/>
</dbReference>
<sequence>MPKYYCDYCKSYLTHDTISVRKSHLTGKNHIRYYCNYYEGKAKEAGIWDNQESPYEIGINVLNTGAPGFSKTENSESQDDQLSLPPPPNLQGFPNPPPSVFSFTEEYQAAIAKHTRPNVTL</sequence>
<comment type="subcellular location">
    <subcellularLocation>
        <location evidence="1">Nucleus</location>
    </subcellularLocation>
</comment>
<dbReference type="GO" id="GO:0008270">
    <property type="term" value="F:zinc ion binding"/>
    <property type="evidence" value="ECO:0007669"/>
    <property type="project" value="UniProtKB-KW"/>
</dbReference>
<keyword evidence="4" id="KW-0862">Zinc</keyword>
<dbReference type="HOGENOM" id="CLU_146144_0_0_1"/>
<dbReference type="Pfam" id="PF06220">
    <property type="entry name" value="zf-U1"/>
    <property type="match status" value="1"/>
</dbReference>
<dbReference type="Gene3D" id="3.30.160.60">
    <property type="entry name" value="Classic Zinc Finger"/>
    <property type="match status" value="1"/>
</dbReference>
<keyword evidence="5" id="KW-0694">RNA-binding</keyword>
<dbReference type="STRING" id="559304.G8YSI0"/>
<dbReference type="InParanoid" id="G8YSI0"/>
<dbReference type="Proteomes" id="UP000005222">
    <property type="component" value="Chromosome C"/>
</dbReference>
<evidence type="ECO:0000256" key="8">
    <source>
        <dbReference type="SAM" id="MobiDB-lite"/>
    </source>
</evidence>
<feature type="domain" description="Matrin-type" evidence="9">
    <location>
        <begin position="4"/>
        <end position="36"/>
    </location>
</feature>
<feature type="region of interest" description="Disordered" evidence="8">
    <location>
        <begin position="66"/>
        <end position="97"/>
    </location>
</feature>
<name>G8YSI0_PICSO</name>
<keyword evidence="6" id="KW-0539">Nucleus</keyword>
<dbReference type="AlphaFoldDB" id="G8YSI0"/>
<evidence type="ECO:0000256" key="1">
    <source>
        <dbReference type="ARBA" id="ARBA00004123"/>
    </source>
</evidence>
<dbReference type="SMART" id="SM00451">
    <property type="entry name" value="ZnF_U1"/>
    <property type="match status" value="1"/>
</dbReference>
<protein>
    <submittedName>
        <fullName evidence="10">Piso0_001142 protein</fullName>
    </submittedName>
</protein>
<evidence type="ECO:0000256" key="6">
    <source>
        <dbReference type="ARBA" id="ARBA00023242"/>
    </source>
</evidence>
<dbReference type="SUPFAM" id="SSF57667">
    <property type="entry name" value="beta-beta-alpha zinc fingers"/>
    <property type="match status" value="1"/>
</dbReference>
<dbReference type="EMBL" id="FO082056">
    <property type="protein sequence ID" value="CCE79103.1"/>
    <property type="molecule type" value="Genomic_DNA"/>
</dbReference>
<reference evidence="10" key="1">
    <citation type="submission" date="2011-10" db="EMBL/GenBank/DDBJ databases">
        <authorList>
            <person name="Genoscope - CEA"/>
        </authorList>
    </citation>
    <scope>NUCLEOTIDE SEQUENCE</scope>
</reference>
<feature type="compositionally biased region" description="Pro residues" evidence="8">
    <location>
        <begin position="84"/>
        <end position="97"/>
    </location>
</feature>
<dbReference type="Proteomes" id="UP000005222">
    <property type="component" value="Chromosome D"/>
</dbReference>
<keyword evidence="3" id="KW-0863">Zinc-finger</keyword>
<evidence type="ECO:0000259" key="9">
    <source>
        <dbReference type="PROSITE" id="PS50171"/>
    </source>
</evidence>
<dbReference type="OMA" id="YLTHDTM"/>
<accession>G8YSI0</accession>
<keyword evidence="7" id="KW-0687">Ribonucleoprotein</keyword>
<evidence type="ECO:0000313" key="12">
    <source>
        <dbReference type="Proteomes" id="UP000005222"/>
    </source>
</evidence>
<gene>
    <name evidence="10" type="primary">Piso0_001142</name>
    <name evidence="10" type="ORF">GNLVRS01_PISO0C11816g</name>
    <name evidence="11" type="ORF">GNLVRS01_PISO0D11883g</name>
</gene>
<dbReference type="PIRSF" id="PIRSF037969">
    <property type="entry name" value="U1_snRNP-C"/>
    <property type="match status" value="1"/>
</dbReference>